<organism evidence="2 3">
    <name type="scientific">Lasiodiplodia hormozganensis</name>
    <dbReference type="NCBI Taxonomy" id="869390"/>
    <lineage>
        <taxon>Eukaryota</taxon>
        <taxon>Fungi</taxon>
        <taxon>Dikarya</taxon>
        <taxon>Ascomycota</taxon>
        <taxon>Pezizomycotina</taxon>
        <taxon>Dothideomycetes</taxon>
        <taxon>Dothideomycetes incertae sedis</taxon>
        <taxon>Botryosphaeriales</taxon>
        <taxon>Botryosphaeriaceae</taxon>
        <taxon>Lasiodiplodia</taxon>
    </lineage>
</organism>
<feature type="transmembrane region" description="Helical" evidence="1">
    <location>
        <begin position="308"/>
        <end position="333"/>
    </location>
</feature>
<dbReference type="Proteomes" id="UP001175001">
    <property type="component" value="Unassembled WGS sequence"/>
</dbReference>
<dbReference type="InterPro" id="IPR046536">
    <property type="entry name" value="DUF6601"/>
</dbReference>
<feature type="transmembrane region" description="Helical" evidence="1">
    <location>
        <begin position="261"/>
        <end position="288"/>
    </location>
</feature>
<evidence type="ECO:0008006" key="4">
    <source>
        <dbReference type="Google" id="ProtNLM"/>
    </source>
</evidence>
<dbReference type="EMBL" id="JAUJDW010000252">
    <property type="protein sequence ID" value="KAK0609305.1"/>
    <property type="molecule type" value="Genomic_DNA"/>
</dbReference>
<proteinExistence type="predicted"/>
<name>A0AA39U0S4_9PEZI</name>
<evidence type="ECO:0000313" key="3">
    <source>
        <dbReference type="Proteomes" id="UP001175001"/>
    </source>
</evidence>
<keyword evidence="1" id="KW-1133">Transmembrane helix</keyword>
<gene>
    <name evidence="2" type="ORF">DIS24_g12334</name>
</gene>
<dbReference type="AlphaFoldDB" id="A0AA39U0S4"/>
<comment type="caution">
    <text evidence="2">The sequence shown here is derived from an EMBL/GenBank/DDBJ whole genome shotgun (WGS) entry which is preliminary data.</text>
</comment>
<keyword evidence="3" id="KW-1185">Reference proteome</keyword>
<dbReference type="PANTHER" id="PTHR34414:SF1">
    <property type="entry name" value="SUBTILISIN-LIKE SERINE PROTEASE"/>
    <property type="match status" value="1"/>
</dbReference>
<keyword evidence="1" id="KW-0812">Transmembrane</keyword>
<dbReference type="Pfam" id="PF20246">
    <property type="entry name" value="DUF6601"/>
    <property type="match status" value="1"/>
</dbReference>
<evidence type="ECO:0000256" key="1">
    <source>
        <dbReference type="SAM" id="Phobius"/>
    </source>
</evidence>
<protein>
    <recommendedName>
        <fullName evidence="4">Subtilisin-like serine protease protein</fullName>
    </recommendedName>
</protein>
<accession>A0AA39U0S4</accession>
<reference evidence="2" key="1">
    <citation type="submission" date="2023-06" db="EMBL/GenBank/DDBJ databases">
        <title>Multi-omics analyses reveal the molecular pathogenesis toolkit of Lasiodiplodia hormozganensis, a cross-kingdom pathogen.</title>
        <authorList>
            <person name="Felix C."/>
            <person name="Meneses R."/>
            <person name="Goncalves M.F.M."/>
            <person name="Tilleman L."/>
            <person name="Duarte A.S."/>
            <person name="Jorrin-Novo J.V."/>
            <person name="Van De Peer Y."/>
            <person name="Deforce D."/>
            <person name="Van Nieuwerburgh F."/>
            <person name="Esteves A.C."/>
            <person name="Alves A."/>
        </authorList>
    </citation>
    <scope>NUCLEOTIDE SEQUENCE</scope>
    <source>
        <strain evidence="2">CBS 339.90</strain>
    </source>
</reference>
<evidence type="ECO:0000313" key="2">
    <source>
        <dbReference type="EMBL" id="KAK0609305.1"/>
    </source>
</evidence>
<keyword evidence="1" id="KW-0472">Membrane</keyword>
<sequence>MNTFPLPFPRDVQLNSTLDGINKDEDWKELRLPGQPNIRLGQHERLWHHLERELYSADLEKLAPHLWMMSTQSSANISPLHRQKVKNRRIVITEDPRLHLVWVDDKIFIKPLPPYLLSHAFWAEILQPCSGPTTTTTSSSNASPNSTTAEYRTAIALAARGFLRTYTHLIQHESDFRIALDEQLLPCPPPSTSTPSSSDIPMTWTTFADLTATILSTTPDASVSGRYASYGELRLSRLNFYAKLFLRRFYYQRRFPQYGTYFAQFFAPILFVFGTLSVVLGAMQVMTATEALLSPTQVWPGLWMVCRWFSVLTLVLVVGVCVVLGVLLGYRFVSEWCYAIRDRRGKRRRKVGWVGKEAGAMV</sequence>
<dbReference type="PANTHER" id="PTHR34414">
    <property type="entry name" value="HET DOMAIN-CONTAINING PROTEIN-RELATED"/>
    <property type="match status" value="1"/>
</dbReference>